<organism evidence="7 8">
    <name type="scientific">Cardiosporidium cionae</name>
    <dbReference type="NCBI Taxonomy" id="476202"/>
    <lineage>
        <taxon>Eukaryota</taxon>
        <taxon>Sar</taxon>
        <taxon>Alveolata</taxon>
        <taxon>Apicomplexa</taxon>
        <taxon>Aconoidasida</taxon>
        <taxon>Nephromycida</taxon>
        <taxon>Cardiosporidium</taxon>
    </lineage>
</organism>
<proteinExistence type="predicted"/>
<dbReference type="PROSITE" id="PS51257">
    <property type="entry name" value="PROKAR_LIPOPROTEIN"/>
    <property type="match status" value="1"/>
</dbReference>
<evidence type="ECO:0000256" key="1">
    <source>
        <dbReference type="ARBA" id="ARBA00001709"/>
    </source>
</evidence>
<evidence type="ECO:0000256" key="3">
    <source>
        <dbReference type="ARBA" id="ARBA00022801"/>
    </source>
</evidence>
<comment type="catalytic activity">
    <reaction evidence="1">
        <text>3-hydroxy-2-methylpropanoyl-CoA + H2O = 3-hydroxy-2-methylpropanoate + CoA + H(+)</text>
        <dbReference type="Rhea" id="RHEA:20888"/>
        <dbReference type="ChEBI" id="CHEBI:11805"/>
        <dbReference type="ChEBI" id="CHEBI:15377"/>
        <dbReference type="ChEBI" id="CHEBI:15378"/>
        <dbReference type="ChEBI" id="CHEBI:57287"/>
        <dbReference type="ChEBI" id="CHEBI:57340"/>
        <dbReference type="EC" id="3.1.2.4"/>
    </reaction>
</comment>
<evidence type="ECO:0000259" key="6">
    <source>
        <dbReference type="Pfam" id="PF16113"/>
    </source>
</evidence>
<dbReference type="EMBL" id="JADAQX010000123">
    <property type="protein sequence ID" value="KAF8821813.1"/>
    <property type="molecule type" value="Genomic_DNA"/>
</dbReference>
<dbReference type="InterPro" id="IPR032259">
    <property type="entry name" value="HIBYL-CoA-H"/>
</dbReference>
<protein>
    <recommendedName>
        <fullName evidence="2">3-hydroxyisobutyryl-CoA hydrolase</fullName>
        <ecNumber evidence="2">3.1.2.4</ecNumber>
    </recommendedName>
</protein>
<feature type="signal peptide" evidence="5">
    <location>
        <begin position="1"/>
        <end position="19"/>
    </location>
</feature>
<dbReference type="InterPro" id="IPR029045">
    <property type="entry name" value="ClpP/crotonase-like_dom_sf"/>
</dbReference>
<reference evidence="7 8" key="1">
    <citation type="journal article" date="2020" name="bioRxiv">
        <title>Metabolic contributions of an alphaproteobacterial endosymbiont in the apicomplexan Cardiosporidium cionae.</title>
        <authorList>
            <person name="Hunter E.S."/>
            <person name="Paight C.J."/>
            <person name="Lane C.E."/>
        </authorList>
    </citation>
    <scope>NUCLEOTIDE SEQUENCE [LARGE SCALE GENOMIC DNA]</scope>
    <source>
        <strain evidence="7">ESH_2018</strain>
    </source>
</reference>
<evidence type="ECO:0000313" key="8">
    <source>
        <dbReference type="Proteomes" id="UP000823046"/>
    </source>
</evidence>
<gene>
    <name evidence="7" type="ORF">IE077_001526</name>
</gene>
<evidence type="ECO:0000313" key="7">
    <source>
        <dbReference type="EMBL" id="KAF8821813.1"/>
    </source>
</evidence>
<dbReference type="PANTHER" id="PTHR43176:SF3">
    <property type="entry name" value="3-HYDROXYISOBUTYRYL-COA HYDROLASE, MITOCHONDRIAL"/>
    <property type="match status" value="1"/>
</dbReference>
<feature type="region of interest" description="Disordered" evidence="4">
    <location>
        <begin position="41"/>
        <end position="77"/>
    </location>
</feature>
<dbReference type="EC" id="3.1.2.4" evidence="2"/>
<accession>A0ABQ7JCQ0</accession>
<evidence type="ECO:0000256" key="5">
    <source>
        <dbReference type="SAM" id="SignalP"/>
    </source>
</evidence>
<feature type="compositionally biased region" description="Polar residues" evidence="4">
    <location>
        <begin position="41"/>
        <end position="51"/>
    </location>
</feature>
<sequence length="493" mass="54396">MQRFHQLFLLLQAAPSTSAIPAFSTSLGCVRTPMRQYCSNGRSINTRSLSPPMSPLAGKSDPLSPRSAPFRVPSSGGSPRAFSVLNTAAEGKSSMDPVIENSVSGSSGMPAFQFQNPDIALNVAANGLYHFELKRPNQLNALNSNMVASLSEALLFLRSHHPCKAVVMTGEGDKAFCAGGDVRMLATGETLSAQTFFSQEYTMDYRTSLLGKPYLSIWKGIVMGGGVGLSIHGKYRIATDSTHFAMPETAIGLFPDVGASYTLSRLKRGLGLYLGLTGGRMNATDVLTHGLATHFIPQADLDAFLNALKKSDFQASPTPFDAVEALLTQYSCTPSHLPATLDEKTLESIHQYFGNVETLAELLYRLEASKQDLFCKNTLKVLSTKCPLSCAVWFHQYKRGSSMTLADVFRMEFNLAQSFSCFDPNFKEDTFYFLCTHRRTYTMYVYMSRGQTIGLFRRFGSIEEEDCSRCNAFLCYTMEWEFACGEDVVHFLE</sequence>
<dbReference type="SUPFAM" id="SSF52096">
    <property type="entry name" value="ClpP/crotonase"/>
    <property type="match status" value="1"/>
</dbReference>
<keyword evidence="3" id="KW-0378">Hydrolase</keyword>
<keyword evidence="8" id="KW-1185">Reference proteome</keyword>
<dbReference type="Pfam" id="PF16113">
    <property type="entry name" value="ECH_2"/>
    <property type="match status" value="1"/>
</dbReference>
<dbReference type="Proteomes" id="UP000823046">
    <property type="component" value="Unassembled WGS sequence"/>
</dbReference>
<dbReference type="CDD" id="cd06558">
    <property type="entry name" value="crotonase-like"/>
    <property type="match status" value="1"/>
</dbReference>
<comment type="caution">
    <text evidence="7">The sequence shown here is derived from an EMBL/GenBank/DDBJ whole genome shotgun (WGS) entry which is preliminary data.</text>
</comment>
<name>A0ABQ7JCQ0_9APIC</name>
<dbReference type="Gene3D" id="3.90.226.10">
    <property type="entry name" value="2-enoyl-CoA Hydratase, Chain A, domain 1"/>
    <property type="match status" value="1"/>
</dbReference>
<evidence type="ECO:0000256" key="2">
    <source>
        <dbReference type="ARBA" id="ARBA00011915"/>
    </source>
</evidence>
<dbReference type="InterPro" id="IPR045004">
    <property type="entry name" value="ECH_dom"/>
</dbReference>
<dbReference type="PANTHER" id="PTHR43176">
    <property type="entry name" value="3-HYDROXYISOBUTYRYL-COA HYDROLASE-RELATED"/>
    <property type="match status" value="1"/>
</dbReference>
<feature type="chain" id="PRO_5046498307" description="3-hydroxyisobutyryl-CoA hydrolase" evidence="5">
    <location>
        <begin position="20"/>
        <end position="493"/>
    </location>
</feature>
<feature type="domain" description="Enoyl-CoA hydratase/isomerase" evidence="6">
    <location>
        <begin position="130"/>
        <end position="428"/>
    </location>
</feature>
<evidence type="ECO:0000256" key="4">
    <source>
        <dbReference type="SAM" id="MobiDB-lite"/>
    </source>
</evidence>
<keyword evidence="5" id="KW-0732">Signal</keyword>